<evidence type="ECO:0000256" key="1">
    <source>
        <dbReference type="SAM" id="Phobius"/>
    </source>
</evidence>
<feature type="transmembrane region" description="Helical" evidence="1">
    <location>
        <begin position="45"/>
        <end position="65"/>
    </location>
</feature>
<comment type="caution">
    <text evidence="2">The sequence shown here is derived from an EMBL/GenBank/DDBJ whole genome shotgun (WGS) entry which is preliminary data.</text>
</comment>
<feature type="transmembrane region" description="Helical" evidence="1">
    <location>
        <begin position="12"/>
        <end position="33"/>
    </location>
</feature>
<keyword evidence="1" id="KW-0472">Membrane</keyword>
<feature type="non-terminal residue" evidence="2">
    <location>
        <position position="1"/>
    </location>
</feature>
<accession>X0WL91</accession>
<feature type="transmembrane region" description="Helical" evidence="1">
    <location>
        <begin position="85"/>
        <end position="113"/>
    </location>
</feature>
<dbReference type="Pfam" id="PF26119">
    <property type="entry name" value="DUF8036"/>
    <property type="match status" value="1"/>
</dbReference>
<reference evidence="2" key="1">
    <citation type="journal article" date="2014" name="Front. Microbiol.">
        <title>High frequency of phylogenetically diverse reductive dehalogenase-homologous genes in deep subseafloor sedimentary metagenomes.</title>
        <authorList>
            <person name="Kawai M."/>
            <person name="Futagami T."/>
            <person name="Toyoda A."/>
            <person name="Takaki Y."/>
            <person name="Nishi S."/>
            <person name="Hori S."/>
            <person name="Arai W."/>
            <person name="Tsubouchi T."/>
            <person name="Morono Y."/>
            <person name="Uchiyama I."/>
            <person name="Ito T."/>
            <person name="Fujiyama A."/>
            <person name="Inagaki F."/>
            <person name="Takami H."/>
        </authorList>
    </citation>
    <scope>NUCLEOTIDE SEQUENCE</scope>
    <source>
        <strain evidence="2">Expedition CK06-06</strain>
    </source>
</reference>
<name>X0WL91_9ZZZZ</name>
<keyword evidence="1" id="KW-0812">Transmembrane</keyword>
<protein>
    <submittedName>
        <fullName evidence="2">Uncharacterized protein</fullName>
    </submittedName>
</protein>
<dbReference type="AlphaFoldDB" id="X0WL91"/>
<organism evidence="2">
    <name type="scientific">marine sediment metagenome</name>
    <dbReference type="NCBI Taxonomy" id="412755"/>
    <lineage>
        <taxon>unclassified sequences</taxon>
        <taxon>metagenomes</taxon>
        <taxon>ecological metagenomes</taxon>
    </lineage>
</organism>
<dbReference type="EMBL" id="BARS01037230">
    <property type="protein sequence ID" value="GAG23967.1"/>
    <property type="molecule type" value="Genomic_DNA"/>
</dbReference>
<sequence length="116" mass="12823">TLQELTFSDIILPSMGIIVVCISTYLLAGLIAIYIKIFLKTNSRYIVGLLFFLTPLFMQSIFSVNTLRSLFVSSAIPYRHIRESIGFGIGGLGSILVILSIFEIIGLSILLYLSSE</sequence>
<keyword evidence="1" id="KW-1133">Transmembrane helix</keyword>
<proteinExistence type="predicted"/>
<evidence type="ECO:0000313" key="2">
    <source>
        <dbReference type="EMBL" id="GAG23967.1"/>
    </source>
</evidence>
<gene>
    <name evidence="2" type="ORF">S01H1_57113</name>
</gene>
<dbReference type="InterPro" id="IPR058349">
    <property type="entry name" value="DUF8036"/>
</dbReference>